<dbReference type="InterPro" id="IPR014820">
    <property type="entry name" value="PriCT_1"/>
</dbReference>
<accession>A0A7T2GKA6</accession>
<dbReference type="InterPro" id="IPR015330">
    <property type="entry name" value="DNA_primase/pol_bifunc_N"/>
</dbReference>
<evidence type="ECO:0000313" key="3">
    <source>
        <dbReference type="EMBL" id="QPQ55426.1"/>
    </source>
</evidence>
<gene>
    <name evidence="3" type="ORF">IC614_02105</name>
</gene>
<evidence type="ECO:0000313" key="4">
    <source>
        <dbReference type="Proteomes" id="UP000594873"/>
    </source>
</evidence>
<dbReference type="SUPFAM" id="SSF52540">
    <property type="entry name" value="P-loop containing nucleoside triphosphate hydrolases"/>
    <property type="match status" value="1"/>
</dbReference>
<sequence length="596" mass="66018">MSAFSANASEKAIIRCRFDRRASFRGLMKWFAGQGIPVLPIHGVIDGRCTCGDNQCSSPGKHPISSLVPHGVKDATTDQKTIRRWHRKHPDMNYAVATDGLTVIDCDSREAWQAFRAECDPPPTLLVKTARGFHCYLRGEMSPRIGIRTKLDIKSKANSYVVGPGSRHLSGAIYAVWEDEPIADLPDNISSITAERSQEETVSDNALIPKGQRNTILTGWAGYLRRLGAPRKAILATLRAANDVLSDDPLPDSELRSIARSISKKPGKEWPTVIPFSDIPEEELDWIWYPYICAGTVGLLDGDPGEGKSQLCVWVCARVSRGDLLPNGDPIPPANCFLFNFEDLPGAVIRKRLEANGADLSRVFIQSRRFQLTQEMVDWLEAQIAKHQPRLVFLDPIQAFMSGVDASNNIEVRGFMEKLVEIAERQRCAIITVRHFGKGPQDRAMKKGIGATDFVGIARSQWGLARRRDGVRGFVVFHFKANSEKGQAMLFTMGDADGRKGEQPKIAFDRFEDIDADTFFSEPTAKRGPVQNEQEDAKGYLSERLADGPKPVKALKTDAEARGIGSSTLNRAADALDVIKAKGEDGRWYWSLPSKD</sequence>
<dbReference type="SUPFAM" id="SSF56747">
    <property type="entry name" value="Prim-pol domain"/>
    <property type="match status" value="1"/>
</dbReference>
<dbReference type="Pfam" id="PF09250">
    <property type="entry name" value="Prim-Pol"/>
    <property type="match status" value="1"/>
</dbReference>
<dbReference type="KEGG" id="sflv:IC614_02105"/>
<reference evidence="3 4" key="1">
    <citation type="submission" date="2020-11" db="EMBL/GenBank/DDBJ databases">
        <title>Genome seq and assembly of Sphingosinicella sp.</title>
        <authorList>
            <person name="Chhetri G."/>
        </authorList>
    </citation>
    <scope>NUCLEOTIDE SEQUENCE [LARGE SCALE GENOMIC DNA]</scope>
    <source>
        <strain evidence="3 4">UDD2</strain>
    </source>
</reference>
<dbReference type="AlphaFoldDB" id="A0A7T2GKA6"/>
<evidence type="ECO:0000259" key="1">
    <source>
        <dbReference type="SMART" id="SM00942"/>
    </source>
</evidence>
<protein>
    <submittedName>
        <fullName evidence="3">Bifunctional DNA primase/polymerase</fullName>
    </submittedName>
</protein>
<organism evidence="3 4">
    <name type="scientific">Allosphingosinicella flava</name>
    <dbReference type="NCBI Taxonomy" id="2771430"/>
    <lineage>
        <taxon>Bacteria</taxon>
        <taxon>Pseudomonadati</taxon>
        <taxon>Pseudomonadota</taxon>
        <taxon>Alphaproteobacteria</taxon>
        <taxon>Sphingomonadales</taxon>
        <taxon>Sphingomonadaceae</taxon>
        <taxon>Allosphingosinicella</taxon>
    </lineage>
</organism>
<dbReference type="SMART" id="SM00942">
    <property type="entry name" value="PriCT_1"/>
    <property type="match status" value="1"/>
</dbReference>
<dbReference type="Gene3D" id="3.40.50.300">
    <property type="entry name" value="P-loop containing nucleotide triphosphate hydrolases"/>
    <property type="match status" value="1"/>
</dbReference>
<proteinExistence type="predicted"/>
<dbReference type="CDD" id="cd04859">
    <property type="entry name" value="Prim_Pol"/>
    <property type="match status" value="1"/>
</dbReference>
<evidence type="ECO:0000259" key="2">
    <source>
        <dbReference type="SMART" id="SM00943"/>
    </source>
</evidence>
<dbReference type="EMBL" id="CP065592">
    <property type="protein sequence ID" value="QPQ55426.1"/>
    <property type="molecule type" value="Genomic_DNA"/>
</dbReference>
<dbReference type="InterPro" id="IPR027417">
    <property type="entry name" value="P-loop_NTPase"/>
</dbReference>
<name>A0A7T2GKA6_9SPHN</name>
<keyword evidence="4" id="KW-1185">Reference proteome</keyword>
<dbReference type="Pfam" id="PF13481">
    <property type="entry name" value="AAA_25"/>
    <property type="match status" value="1"/>
</dbReference>
<feature type="domain" description="Primase C-terminal 1" evidence="1">
    <location>
        <begin position="202"/>
        <end position="268"/>
    </location>
</feature>
<dbReference type="RefSeq" id="WP_200972101.1">
    <property type="nucleotide sequence ID" value="NZ_CP065592.1"/>
</dbReference>
<dbReference type="Proteomes" id="UP000594873">
    <property type="component" value="Chromosome"/>
</dbReference>
<feature type="domain" description="DNA primase/polymerase bifunctional N-terminal" evidence="2">
    <location>
        <begin position="28"/>
        <end position="189"/>
    </location>
</feature>
<dbReference type="SMART" id="SM00943">
    <property type="entry name" value="Prim-Pol"/>
    <property type="match status" value="1"/>
</dbReference>
<dbReference type="Pfam" id="PF08708">
    <property type="entry name" value="PriCT_1"/>
    <property type="match status" value="1"/>
</dbReference>